<evidence type="ECO:0000313" key="2">
    <source>
        <dbReference type="Proteomes" id="UP000822688"/>
    </source>
</evidence>
<keyword evidence="2" id="KW-1185">Reference proteome</keyword>
<dbReference type="Proteomes" id="UP000822688">
    <property type="component" value="Chromosome V"/>
</dbReference>
<proteinExistence type="predicted"/>
<accession>A0A8T0HLX2</accession>
<organism evidence="1 2">
    <name type="scientific">Ceratodon purpureus</name>
    <name type="common">Fire moss</name>
    <name type="synonym">Dicranum purpureum</name>
    <dbReference type="NCBI Taxonomy" id="3225"/>
    <lineage>
        <taxon>Eukaryota</taxon>
        <taxon>Viridiplantae</taxon>
        <taxon>Streptophyta</taxon>
        <taxon>Embryophyta</taxon>
        <taxon>Bryophyta</taxon>
        <taxon>Bryophytina</taxon>
        <taxon>Bryopsida</taxon>
        <taxon>Dicranidae</taxon>
        <taxon>Pseudoditrichales</taxon>
        <taxon>Ditrichaceae</taxon>
        <taxon>Ceratodon</taxon>
    </lineage>
</organism>
<comment type="caution">
    <text evidence="1">The sequence shown here is derived from an EMBL/GenBank/DDBJ whole genome shotgun (WGS) entry which is preliminary data.</text>
</comment>
<dbReference type="EMBL" id="CM026426">
    <property type="protein sequence ID" value="KAG0571792.1"/>
    <property type="molecule type" value="Genomic_DNA"/>
</dbReference>
<sequence>MFLWWCTIGIVLLEKRMKPCPRTVYEGAEKKSLCISSRRSRSLQRSSKYTLQSCGGRRSMASLRGREHYPKGSVPWFHKDQGLNNRGYIPGIREGEHCCMSRGKKTGGGFKFSRPNWSESLRMCRRIERLYRTTHQRPLPKSKIVGLAFARGLIAEKKGLPRELGGICLQAMPQGGV</sequence>
<evidence type="ECO:0000313" key="1">
    <source>
        <dbReference type="EMBL" id="KAG0571792.1"/>
    </source>
</evidence>
<gene>
    <name evidence="1" type="ORF">KC19_VG042900</name>
</gene>
<dbReference type="AlphaFoldDB" id="A0A8T0HLX2"/>
<protein>
    <submittedName>
        <fullName evidence="1">Uncharacterized protein</fullName>
    </submittedName>
</protein>
<name>A0A8T0HLX2_CERPU</name>
<reference evidence="1" key="1">
    <citation type="submission" date="2020-06" db="EMBL/GenBank/DDBJ databases">
        <title>WGS assembly of Ceratodon purpureus strain R40.</title>
        <authorList>
            <person name="Carey S.B."/>
            <person name="Jenkins J."/>
            <person name="Shu S."/>
            <person name="Lovell J.T."/>
            <person name="Sreedasyam A."/>
            <person name="Maumus F."/>
            <person name="Tiley G.P."/>
            <person name="Fernandez-Pozo N."/>
            <person name="Barry K."/>
            <person name="Chen C."/>
            <person name="Wang M."/>
            <person name="Lipzen A."/>
            <person name="Daum C."/>
            <person name="Saski C.A."/>
            <person name="Payton A.C."/>
            <person name="Mcbreen J.C."/>
            <person name="Conrad R.E."/>
            <person name="Kollar L.M."/>
            <person name="Olsson S."/>
            <person name="Huttunen S."/>
            <person name="Landis J.B."/>
            <person name="Wickett N.J."/>
            <person name="Johnson M.G."/>
            <person name="Rensing S.A."/>
            <person name="Grimwood J."/>
            <person name="Schmutz J."/>
            <person name="Mcdaniel S.F."/>
        </authorList>
    </citation>
    <scope>NUCLEOTIDE SEQUENCE</scope>
    <source>
        <strain evidence="1">R40</strain>
    </source>
</reference>